<gene>
    <name evidence="1" type="ORF">C8F04DRAFT_1063077</name>
</gene>
<proteinExistence type="predicted"/>
<accession>A0AAD6XCD3</accession>
<keyword evidence="2" id="KW-1185">Reference proteome</keyword>
<dbReference type="Proteomes" id="UP001218188">
    <property type="component" value="Unassembled WGS sequence"/>
</dbReference>
<reference evidence="1" key="1">
    <citation type="submission" date="2023-03" db="EMBL/GenBank/DDBJ databases">
        <title>Massive genome expansion in bonnet fungi (Mycena s.s.) driven by repeated elements and novel gene families across ecological guilds.</title>
        <authorList>
            <consortium name="Lawrence Berkeley National Laboratory"/>
            <person name="Harder C.B."/>
            <person name="Miyauchi S."/>
            <person name="Viragh M."/>
            <person name="Kuo A."/>
            <person name="Thoen E."/>
            <person name="Andreopoulos B."/>
            <person name="Lu D."/>
            <person name="Skrede I."/>
            <person name="Drula E."/>
            <person name="Henrissat B."/>
            <person name="Morin E."/>
            <person name="Kohler A."/>
            <person name="Barry K."/>
            <person name="LaButti K."/>
            <person name="Morin E."/>
            <person name="Salamov A."/>
            <person name="Lipzen A."/>
            <person name="Mereny Z."/>
            <person name="Hegedus B."/>
            <person name="Baldrian P."/>
            <person name="Stursova M."/>
            <person name="Weitz H."/>
            <person name="Taylor A."/>
            <person name="Grigoriev I.V."/>
            <person name="Nagy L.G."/>
            <person name="Martin F."/>
            <person name="Kauserud H."/>
        </authorList>
    </citation>
    <scope>NUCLEOTIDE SEQUENCE</scope>
    <source>
        <strain evidence="1">CBHHK200</strain>
    </source>
</reference>
<dbReference type="AlphaFoldDB" id="A0AAD6XCD3"/>
<name>A0AAD6XCD3_9AGAR</name>
<comment type="caution">
    <text evidence="1">The sequence shown here is derived from an EMBL/GenBank/DDBJ whole genome shotgun (WGS) entry which is preliminary data.</text>
</comment>
<evidence type="ECO:0000313" key="1">
    <source>
        <dbReference type="EMBL" id="KAJ7047228.1"/>
    </source>
</evidence>
<organism evidence="1 2">
    <name type="scientific">Mycena alexandri</name>
    <dbReference type="NCBI Taxonomy" id="1745969"/>
    <lineage>
        <taxon>Eukaryota</taxon>
        <taxon>Fungi</taxon>
        <taxon>Dikarya</taxon>
        <taxon>Basidiomycota</taxon>
        <taxon>Agaricomycotina</taxon>
        <taxon>Agaricomycetes</taxon>
        <taxon>Agaricomycetidae</taxon>
        <taxon>Agaricales</taxon>
        <taxon>Marasmiineae</taxon>
        <taxon>Mycenaceae</taxon>
        <taxon>Mycena</taxon>
    </lineage>
</organism>
<sequence length="182" mass="20235">MTIIKSLTTPALKGLTLEFCGSPEFHTTSSLLSFISRSSCQLRRLALCLPPARTKALIKCLEAVPSLVDLKLQPLPCVDTQVLFSQLTRQPEFLPALESLYLVFPKSGIAGVSPATASLVVDMLCWRRSATPLQEFHLLHGYHQSIFAAEIGANTKFRKLRREGMSLFIGEWYQDESFMDGS</sequence>
<dbReference type="EMBL" id="JARJCM010000002">
    <property type="protein sequence ID" value="KAJ7047228.1"/>
    <property type="molecule type" value="Genomic_DNA"/>
</dbReference>
<protein>
    <submittedName>
        <fullName evidence="1">Uncharacterized protein</fullName>
    </submittedName>
</protein>
<evidence type="ECO:0000313" key="2">
    <source>
        <dbReference type="Proteomes" id="UP001218188"/>
    </source>
</evidence>